<protein>
    <submittedName>
        <fullName evidence="1">Uncharacterized protein</fullName>
    </submittedName>
</protein>
<evidence type="ECO:0000313" key="2">
    <source>
        <dbReference type="Proteomes" id="UP001163321"/>
    </source>
</evidence>
<sequence>MEDTEDAEVDEGIEGIQEAQRIADMAANRAADFAQLFHHYASSKGSATHQKPANTPLQENVQFNAAASDISNEVYQVSKRLQKLTQLVRQNNKN</sequence>
<reference evidence="1 2" key="1">
    <citation type="journal article" date="2022" name="bioRxiv">
        <title>The genome of the oomycete Peronosclerospora sorghi, a cosmopolitan pathogen of maize and sorghum, is inflated with dispersed pseudogenes.</title>
        <authorList>
            <person name="Fletcher K."/>
            <person name="Martin F."/>
            <person name="Isakeit T."/>
            <person name="Cavanaugh K."/>
            <person name="Magill C."/>
            <person name="Michelmore R."/>
        </authorList>
    </citation>
    <scope>NUCLEOTIDE SEQUENCE [LARGE SCALE GENOMIC DNA]</scope>
    <source>
        <strain evidence="1">P6</strain>
    </source>
</reference>
<accession>A0ACC0W137</accession>
<gene>
    <name evidence="1" type="ORF">PsorP6_006514</name>
</gene>
<proteinExistence type="predicted"/>
<dbReference type="Proteomes" id="UP001163321">
    <property type="component" value="Chromosome 4"/>
</dbReference>
<evidence type="ECO:0000313" key="1">
    <source>
        <dbReference type="EMBL" id="KAI9912520.1"/>
    </source>
</evidence>
<organism evidence="1 2">
    <name type="scientific">Peronosclerospora sorghi</name>
    <dbReference type="NCBI Taxonomy" id="230839"/>
    <lineage>
        <taxon>Eukaryota</taxon>
        <taxon>Sar</taxon>
        <taxon>Stramenopiles</taxon>
        <taxon>Oomycota</taxon>
        <taxon>Peronosporomycetes</taxon>
        <taxon>Peronosporales</taxon>
        <taxon>Peronosporaceae</taxon>
        <taxon>Peronosclerospora</taxon>
    </lineage>
</organism>
<name>A0ACC0W137_9STRA</name>
<keyword evidence="2" id="KW-1185">Reference proteome</keyword>
<dbReference type="EMBL" id="CM047583">
    <property type="protein sequence ID" value="KAI9912520.1"/>
    <property type="molecule type" value="Genomic_DNA"/>
</dbReference>
<comment type="caution">
    <text evidence="1">The sequence shown here is derived from an EMBL/GenBank/DDBJ whole genome shotgun (WGS) entry which is preliminary data.</text>
</comment>